<dbReference type="Proteomes" id="UP000475325">
    <property type="component" value="Unassembled WGS sequence"/>
</dbReference>
<evidence type="ECO:0000256" key="1">
    <source>
        <dbReference type="SAM" id="MobiDB-lite"/>
    </source>
</evidence>
<accession>A0A7C8J366</accession>
<feature type="compositionally biased region" description="Pro residues" evidence="1">
    <location>
        <begin position="1042"/>
        <end position="1052"/>
    </location>
</feature>
<organism evidence="3 5">
    <name type="scientific">Orbilia oligospora</name>
    <name type="common">Nematode-trapping fungus</name>
    <name type="synonym">Arthrobotrys oligospora</name>
    <dbReference type="NCBI Taxonomy" id="2813651"/>
    <lineage>
        <taxon>Eukaryota</taxon>
        <taxon>Fungi</taxon>
        <taxon>Dikarya</taxon>
        <taxon>Ascomycota</taxon>
        <taxon>Pezizomycotina</taxon>
        <taxon>Orbiliomycetes</taxon>
        <taxon>Orbiliales</taxon>
        <taxon>Orbiliaceae</taxon>
        <taxon>Orbilia</taxon>
    </lineage>
</organism>
<evidence type="ECO:0000313" key="5">
    <source>
        <dbReference type="Proteomes" id="UP000475325"/>
    </source>
</evidence>
<dbReference type="AlphaFoldDB" id="A0A7C8J366"/>
<gene>
    <name evidence="3" type="ORF">TWF102_011319</name>
    <name evidence="4" type="ORF">TWF703_000687</name>
</gene>
<feature type="region of interest" description="Disordered" evidence="1">
    <location>
        <begin position="1"/>
        <end position="20"/>
    </location>
</feature>
<evidence type="ECO:0000313" key="3">
    <source>
        <dbReference type="EMBL" id="KAF3085692.1"/>
    </source>
</evidence>
<evidence type="ECO:0000259" key="2">
    <source>
        <dbReference type="SMART" id="SM00355"/>
    </source>
</evidence>
<feature type="compositionally biased region" description="Low complexity" evidence="1">
    <location>
        <begin position="791"/>
        <end position="803"/>
    </location>
</feature>
<dbReference type="InterPro" id="IPR013087">
    <property type="entry name" value="Znf_C2H2_type"/>
</dbReference>
<feature type="region of interest" description="Disordered" evidence="1">
    <location>
        <begin position="791"/>
        <end position="821"/>
    </location>
</feature>
<feature type="domain" description="C2H2-type" evidence="2">
    <location>
        <begin position="1120"/>
        <end position="1146"/>
    </location>
</feature>
<name>A0A7C8J366_ORBOL</name>
<feature type="domain" description="C2H2-type" evidence="2">
    <location>
        <begin position="1088"/>
        <end position="1112"/>
    </location>
</feature>
<reference evidence="5 6" key="1">
    <citation type="submission" date="2019-06" db="EMBL/GenBank/DDBJ databases">
        <authorList>
            <person name="Palmer J.M."/>
        </authorList>
    </citation>
    <scope>NUCLEOTIDE SEQUENCE [LARGE SCALE GENOMIC DNA]</scope>
    <source>
        <strain evidence="3 5">TWF102</strain>
        <strain evidence="4 6">TWF703</strain>
    </source>
</reference>
<feature type="compositionally biased region" description="Polar residues" evidence="1">
    <location>
        <begin position="568"/>
        <end position="580"/>
    </location>
</feature>
<proteinExistence type="predicted"/>
<dbReference type="Gene3D" id="3.30.160.60">
    <property type="entry name" value="Classic Zinc Finger"/>
    <property type="match status" value="1"/>
</dbReference>
<feature type="region of interest" description="Disordered" evidence="1">
    <location>
        <begin position="548"/>
        <end position="580"/>
    </location>
</feature>
<dbReference type="SMART" id="SM00355">
    <property type="entry name" value="ZnF_C2H2"/>
    <property type="match status" value="2"/>
</dbReference>
<dbReference type="Proteomes" id="UP000480548">
    <property type="component" value="Unassembled WGS sequence"/>
</dbReference>
<evidence type="ECO:0000313" key="6">
    <source>
        <dbReference type="Proteomes" id="UP000480548"/>
    </source>
</evidence>
<protein>
    <recommendedName>
        <fullName evidence="2">C2H2-type domain-containing protein</fullName>
    </recommendedName>
</protein>
<dbReference type="EMBL" id="WIQW01000088">
    <property type="protein sequence ID" value="KAF3085692.1"/>
    <property type="molecule type" value="Genomic_DNA"/>
</dbReference>
<dbReference type="EMBL" id="WIQZ01000107">
    <property type="protein sequence ID" value="KAF3123700.1"/>
    <property type="molecule type" value="Genomic_DNA"/>
</dbReference>
<sequence length="1155" mass="129520">MYRHNDQETSRKHGQPESTERISDYYYNNSDCMTSWILDSPNRYDSHSMENPWSSQSGHVSNEYNSANSEIQQYFPTGYQDVPQVGAENSVIRSLNHIPSSYIKEAPGKLDFDELEPQSPYVILLDGSELKNKQGKVVSTPWIYLWKTEAVDIDTDQVTSLAPSKDVNLERARYVRNPEMQAAKAFYNALQVMRRIIQANETKLSPHLRTHHERTNCEVEMLGSFKEYELHAEGCPSCCSALVNLKHKTSLCELGMGLAEKVFLAIDWYATATFGEYENVALEVSERSVRSLLLAFTQNESPPLFKPQLSSATSLSETAPLQTLAVQSLGVIGSVLGVNNKKFIDSTRVPKRKRSFERVTSNFRHAGYCFFSGQGRPTELLTVNTEPTAVSKLEEYLNSPSRRRILRSQIGQEGMRSIRRLYNVSLYGYNTLERAFNDGFINTYDFSLDFPNHADLLSLGVQTFIELSNEKASYPTALREVYSILHLCDSINQILPQQRYERRKQIKAFFKELEDWRNIIEAAWERSAFEIIVKIRWPSKYMASWALSSSPNPKRVKLSPKKDAAAGCNQTTETGLSTNMDAASKPAAYHSPEDRSPMMKALLWMQLIAGVVFTTIAAYFTLNHRIVNALVLYLTGGNEDTLGSTRTLDNTTALLPKNAAWISSSSIMFIDKVKRHIIEKLRSSEFNIFSQAVDVAMDSLSCGWISTINSLELLLVRLAKLVECTKSEFHAFVQQVLYLCTVCAANMTSSESFRLGPKKRSALYSSAYRNHRAEEEMQSWIADEDEIPTQLPTQLPTLTPSPKSKSKLKTPSEGLKPFSPATASLASSRSVRARIQSDFLDETLMSPEDRLVSDTASYFPIENSDQDLSGGPITAYTSIINAPSLDPVLTLENQDNILALSQSHYGTPVSKTYSQPSHAHYHTSNNFDSFWALNRHGHPLVVSSLPEHAGYYLAPSSSWNLAEDFLSSANSPSNTYYPPPTSIPTSISTTYAENLKPTIVASITPTNQGMHRLANPFLSTLAGSPISPYTNPEETPRFLPTAPTPPPQVPPPKPRKRRRSSPLKEEGNNTSGAAGAPPQKRQKKTMLFKCPICKHDIAAPRMNLTRHIKSVHADSRQRRIECEWPGCATTFQAARKDNYRAHLRKHQEKLGEAGN</sequence>
<evidence type="ECO:0000313" key="4">
    <source>
        <dbReference type="EMBL" id="KAF3123700.1"/>
    </source>
</evidence>
<feature type="compositionally biased region" description="Polar residues" evidence="1">
    <location>
        <begin position="1024"/>
        <end position="1033"/>
    </location>
</feature>
<feature type="region of interest" description="Disordered" evidence="1">
    <location>
        <begin position="1024"/>
        <end position="1083"/>
    </location>
</feature>
<comment type="caution">
    <text evidence="3">The sequence shown here is derived from an EMBL/GenBank/DDBJ whole genome shotgun (WGS) entry which is preliminary data.</text>
</comment>